<dbReference type="GO" id="GO:0052793">
    <property type="term" value="F:pectin acetylesterase activity"/>
    <property type="evidence" value="ECO:0007669"/>
    <property type="project" value="TreeGrafter"/>
</dbReference>
<comment type="subcellular location">
    <subcellularLocation>
        <location evidence="2 6">Secreted</location>
        <location evidence="2 6">Cell wall</location>
    </subcellularLocation>
</comment>
<dbReference type="EC" id="3.1.1.-" evidence="6"/>
<protein>
    <recommendedName>
        <fullName evidence="6">Pectin acetylesterase</fullName>
        <ecNumber evidence="6">3.1.1.-</ecNumber>
    </recommendedName>
</protein>
<dbReference type="PANTHER" id="PTHR21562">
    <property type="entry name" value="NOTUM-RELATED"/>
    <property type="match status" value="1"/>
</dbReference>
<keyword evidence="6" id="KW-0378">Hydrolase</keyword>
<dbReference type="Pfam" id="PF03283">
    <property type="entry name" value="PAE"/>
    <property type="match status" value="1"/>
</dbReference>
<dbReference type="AlphaFoldDB" id="A0A2K3PLM2"/>
<proteinExistence type="inferred from homology"/>
<keyword evidence="4 6" id="KW-0134">Cell wall</keyword>
<organism evidence="7 8">
    <name type="scientific">Trifolium pratense</name>
    <name type="common">Red clover</name>
    <dbReference type="NCBI Taxonomy" id="57577"/>
    <lineage>
        <taxon>Eukaryota</taxon>
        <taxon>Viridiplantae</taxon>
        <taxon>Streptophyta</taxon>
        <taxon>Embryophyta</taxon>
        <taxon>Tracheophyta</taxon>
        <taxon>Spermatophyta</taxon>
        <taxon>Magnoliopsida</taxon>
        <taxon>eudicotyledons</taxon>
        <taxon>Gunneridae</taxon>
        <taxon>Pentapetalae</taxon>
        <taxon>rosids</taxon>
        <taxon>fabids</taxon>
        <taxon>Fabales</taxon>
        <taxon>Fabaceae</taxon>
        <taxon>Papilionoideae</taxon>
        <taxon>50 kb inversion clade</taxon>
        <taxon>NPAAA clade</taxon>
        <taxon>Hologalegina</taxon>
        <taxon>IRL clade</taxon>
        <taxon>Trifolieae</taxon>
        <taxon>Trifolium</taxon>
    </lineage>
</organism>
<accession>A0A2K3PLM2</accession>
<evidence type="ECO:0000256" key="1">
    <source>
        <dbReference type="ARBA" id="ARBA00003534"/>
    </source>
</evidence>
<reference evidence="7 8" key="1">
    <citation type="journal article" date="2014" name="Am. J. Bot.">
        <title>Genome assembly and annotation for red clover (Trifolium pratense; Fabaceae).</title>
        <authorList>
            <person name="Istvanek J."/>
            <person name="Jaros M."/>
            <person name="Krenek A."/>
            <person name="Repkova J."/>
        </authorList>
    </citation>
    <scope>NUCLEOTIDE SEQUENCE [LARGE SCALE GENOMIC DNA]</scope>
    <source>
        <strain evidence="8">cv. Tatra</strain>
        <tissue evidence="7">Young leaves</tissue>
    </source>
</reference>
<evidence type="ECO:0000256" key="2">
    <source>
        <dbReference type="ARBA" id="ARBA00004191"/>
    </source>
</evidence>
<reference evidence="7 8" key="2">
    <citation type="journal article" date="2017" name="Front. Plant Sci.">
        <title>Gene Classification and Mining of Molecular Markers Useful in Red Clover (Trifolium pratense) Breeding.</title>
        <authorList>
            <person name="Istvanek J."/>
            <person name="Dluhosova J."/>
            <person name="Dluhos P."/>
            <person name="Patkova L."/>
            <person name="Nedelnik J."/>
            <person name="Repkova J."/>
        </authorList>
    </citation>
    <scope>NUCLEOTIDE SEQUENCE [LARGE SCALE GENOMIC DNA]</scope>
    <source>
        <strain evidence="8">cv. Tatra</strain>
        <tissue evidence="7">Young leaves</tissue>
    </source>
</reference>
<dbReference type="EMBL" id="ASHM01008309">
    <property type="protein sequence ID" value="PNY16182.1"/>
    <property type="molecule type" value="Genomic_DNA"/>
</dbReference>
<comment type="caution">
    <text evidence="7">The sequence shown here is derived from an EMBL/GenBank/DDBJ whole genome shotgun (WGS) entry which is preliminary data.</text>
</comment>
<dbReference type="PANTHER" id="PTHR21562:SF5">
    <property type="entry name" value="PECTIN ACETYLESTERASE 12"/>
    <property type="match status" value="1"/>
</dbReference>
<evidence type="ECO:0000313" key="8">
    <source>
        <dbReference type="Proteomes" id="UP000236291"/>
    </source>
</evidence>
<gene>
    <name evidence="7" type="ORF">L195_g012894</name>
</gene>
<dbReference type="GO" id="GO:0009505">
    <property type="term" value="C:plant-type cell wall"/>
    <property type="evidence" value="ECO:0007669"/>
    <property type="project" value="TreeGrafter"/>
</dbReference>
<comment type="function">
    <text evidence="1 6">Hydrolyzes acetyl esters in homogalacturonan regions of pectin. In type I primary cell wall, galacturonic acid residues of pectin can be acetylated at the O-2 and O-3 positions. Decreasing the degree of acetylation of pectin gels in vitro alters their physical properties.</text>
</comment>
<dbReference type="GO" id="GO:0071555">
    <property type="term" value="P:cell wall organization"/>
    <property type="evidence" value="ECO:0007669"/>
    <property type="project" value="UniProtKB-KW"/>
</dbReference>
<keyword evidence="6" id="KW-0964">Secreted</keyword>
<evidence type="ECO:0000256" key="5">
    <source>
        <dbReference type="ARBA" id="ARBA00023316"/>
    </source>
</evidence>
<evidence type="ECO:0000256" key="3">
    <source>
        <dbReference type="ARBA" id="ARBA00005784"/>
    </source>
</evidence>
<name>A0A2K3PLM2_TRIPR</name>
<keyword evidence="5 6" id="KW-0961">Cell wall biogenesis/degradation</keyword>
<dbReference type="Proteomes" id="UP000236291">
    <property type="component" value="Unassembled WGS sequence"/>
</dbReference>
<comment type="similarity">
    <text evidence="3 6">Belongs to the pectinacetylesterase family.</text>
</comment>
<sequence>MEKEIPFTGILSNKPEENPDFFNWNRVKLRYCDGGSFAGDGEDQVAELQFRGQRIWAAAMEDLMSKGMHSANQALLSGCSAGGLATIIHCDEFRGLFPRTIKVKCLSDAGLFLDSIDISGERTLRNMYSGVVGLQEAQKNLPQICTNHLDPTSCFFPQNLIASVRTPLFLLNTAYDSWQIQSSLAPPSADPHGYWHDCRLNFAKCTRPQIQFLQGFRNHMLNSIKDFSRSNKNGLFINSCFAHCQTERQDTWFSDNSPVIGNKVIALAVGDWYFDRAGVKVIDCPYPCDNTCHHLVFS</sequence>
<evidence type="ECO:0000256" key="6">
    <source>
        <dbReference type="RuleBase" id="RU363114"/>
    </source>
</evidence>
<evidence type="ECO:0000256" key="4">
    <source>
        <dbReference type="ARBA" id="ARBA00022512"/>
    </source>
</evidence>
<evidence type="ECO:0000313" key="7">
    <source>
        <dbReference type="EMBL" id="PNY16182.1"/>
    </source>
</evidence>
<dbReference type="InterPro" id="IPR004963">
    <property type="entry name" value="PAE/NOTUM"/>
</dbReference>